<proteinExistence type="predicted"/>
<dbReference type="OrthoDB" id="9867031at2"/>
<evidence type="ECO:0000313" key="2">
    <source>
        <dbReference type="EMBL" id="RKM92588.1"/>
    </source>
</evidence>
<comment type="caution">
    <text evidence="2">The sequence shown here is derived from an EMBL/GenBank/DDBJ whole genome shotgun (WGS) entry which is preliminary data.</text>
</comment>
<dbReference type="EMBL" id="JNAD02000013">
    <property type="protein sequence ID" value="RKM92588.1"/>
    <property type="molecule type" value="Genomic_DNA"/>
</dbReference>
<keyword evidence="3" id="KW-1185">Reference proteome</keyword>
<reference evidence="2 3" key="1">
    <citation type="journal article" date="2014" name="Genome Announc.">
        <title>Draft Genome Sequence of Streptomyces fradiae ATCC 19609, a Strain Highly Sensitive to Antibiotics.</title>
        <authorList>
            <person name="Bekker O.B."/>
            <person name="Klimina K.M."/>
            <person name="Vatlin A.A."/>
            <person name="Zakharevich N.V."/>
            <person name="Kasianov A.S."/>
            <person name="Danilenko V.N."/>
        </authorList>
    </citation>
    <scope>NUCLEOTIDE SEQUENCE [LARGE SCALE GENOMIC DNA]</scope>
    <source>
        <strain evidence="2 3">ATCC 19609</strain>
    </source>
</reference>
<sequence length="61" mass="6751">MTTTVQSPQPPCRNRHCGSRHQPGPDDTADTYCISCADLADDHDHGEHDRDSHEHCPACQP</sequence>
<gene>
    <name evidence="2" type="ORF">SFRA_024695</name>
</gene>
<accession>A0A3M8EYB4</accession>
<evidence type="ECO:0000313" key="3">
    <source>
        <dbReference type="Proteomes" id="UP000028058"/>
    </source>
</evidence>
<protein>
    <submittedName>
        <fullName evidence="2">Uncharacterized protein</fullName>
    </submittedName>
</protein>
<dbReference type="Proteomes" id="UP000028058">
    <property type="component" value="Unassembled WGS sequence"/>
</dbReference>
<feature type="region of interest" description="Disordered" evidence="1">
    <location>
        <begin position="1"/>
        <end position="26"/>
    </location>
</feature>
<dbReference type="RefSeq" id="WP_043472658.1">
    <property type="nucleotide sequence ID" value="NZ_JNAD02000013.1"/>
</dbReference>
<name>A0A3M8EYB4_9ACTN</name>
<evidence type="ECO:0000256" key="1">
    <source>
        <dbReference type="SAM" id="MobiDB-lite"/>
    </source>
</evidence>
<organism evidence="2 3">
    <name type="scientific">Streptomyces xinghaiensis</name>
    <dbReference type="NCBI Taxonomy" id="1038928"/>
    <lineage>
        <taxon>Bacteria</taxon>
        <taxon>Bacillati</taxon>
        <taxon>Actinomycetota</taxon>
        <taxon>Actinomycetes</taxon>
        <taxon>Kitasatosporales</taxon>
        <taxon>Streptomycetaceae</taxon>
        <taxon>Streptomyces</taxon>
    </lineage>
</organism>
<dbReference type="AlphaFoldDB" id="A0A3M8EYB4"/>